<feature type="region of interest" description="Disordered" evidence="1">
    <location>
        <begin position="538"/>
        <end position="559"/>
    </location>
</feature>
<dbReference type="NCBIfam" id="TIGR01443">
    <property type="entry name" value="intein_Cterm"/>
    <property type="match status" value="1"/>
</dbReference>
<reference evidence="3 4" key="1">
    <citation type="submission" date="2020-07" db="EMBL/GenBank/DDBJ databases">
        <title>Sequencing the genomes of 1000 actinobacteria strains.</title>
        <authorList>
            <person name="Klenk H.-P."/>
        </authorList>
    </citation>
    <scope>NUCLEOTIDE SEQUENCE [LARGE SCALE GENOMIC DNA]</scope>
    <source>
        <strain evidence="3 4">DSM 45876</strain>
    </source>
</reference>
<dbReference type="PANTHER" id="PTHR23242">
    <property type="entry name" value="TRANSCRIPTION FACTOR HOXA13"/>
    <property type="match status" value="1"/>
</dbReference>
<comment type="caution">
    <text evidence="3">The sequence shown here is derived from an EMBL/GenBank/DDBJ whole genome shotgun (WGS) entry which is preliminary data.</text>
</comment>
<dbReference type="PANTHER" id="PTHR23242:SF9">
    <property type="entry name" value="TRANSCRIPTION FACTOR HOXA13"/>
    <property type="match status" value="1"/>
</dbReference>
<dbReference type="InterPro" id="IPR005506">
    <property type="entry name" value="DUF312_ALF"/>
</dbReference>
<proteinExistence type="predicted"/>
<dbReference type="Pfam" id="PF03752">
    <property type="entry name" value="ALF"/>
    <property type="match status" value="6"/>
</dbReference>
<keyword evidence="4" id="KW-1185">Reference proteome</keyword>
<dbReference type="SMART" id="SM00306">
    <property type="entry name" value="HintN"/>
    <property type="match status" value="1"/>
</dbReference>
<dbReference type="SUPFAM" id="SSF51294">
    <property type="entry name" value="Hedgehog/intein (Hint) domain"/>
    <property type="match status" value="1"/>
</dbReference>
<dbReference type="Gene3D" id="2.170.16.10">
    <property type="entry name" value="Hedgehog/Intein (Hint) domain"/>
    <property type="match status" value="1"/>
</dbReference>
<dbReference type="EMBL" id="JACCHK010000001">
    <property type="protein sequence ID" value="NYH44580.1"/>
    <property type="molecule type" value="Genomic_DNA"/>
</dbReference>
<feature type="compositionally biased region" description="Basic and acidic residues" evidence="1">
    <location>
        <begin position="544"/>
        <end position="553"/>
    </location>
</feature>
<evidence type="ECO:0000259" key="2">
    <source>
        <dbReference type="SMART" id="SM00306"/>
    </source>
</evidence>
<evidence type="ECO:0000313" key="4">
    <source>
        <dbReference type="Proteomes" id="UP000523545"/>
    </source>
</evidence>
<dbReference type="InterPro" id="IPR003587">
    <property type="entry name" value="Hint_dom_N"/>
</dbReference>
<organism evidence="3 4">
    <name type="scientific">Micromonospora jinlongensis</name>
    <dbReference type="NCBI Taxonomy" id="1287877"/>
    <lineage>
        <taxon>Bacteria</taxon>
        <taxon>Bacillati</taxon>
        <taxon>Actinomycetota</taxon>
        <taxon>Actinomycetes</taxon>
        <taxon>Micromonosporales</taxon>
        <taxon>Micromonosporaceae</taxon>
        <taxon>Micromonospora</taxon>
    </lineage>
</organism>
<dbReference type="InterPro" id="IPR036844">
    <property type="entry name" value="Hint_dom_sf"/>
</dbReference>
<dbReference type="Pfam" id="PF07591">
    <property type="entry name" value="PT-HINT"/>
    <property type="match status" value="1"/>
</dbReference>
<dbReference type="CDD" id="cd00081">
    <property type="entry name" value="Hint"/>
    <property type="match status" value="1"/>
</dbReference>
<feature type="compositionally biased region" description="Basic and acidic residues" evidence="1">
    <location>
        <begin position="238"/>
        <end position="256"/>
    </location>
</feature>
<accession>A0A7Y9X664</accession>
<protein>
    <recommendedName>
        <fullName evidence="2">Hint domain-containing protein</fullName>
    </recommendedName>
</protein>
<evidence type="ECO:0000256" key="1">
    <source>
        <dbReference type="SAM" id="MobiDB-lite"/>
    </source>
</evidence>
<sequence length="1427" mass="145599">MLVLVAASIGGPTLPLQPAAAAEPVCDRTQVLLAFEHGGTTVRPEAEKALLGSGAQVCAFLQTVWPQRAPVDDRVSVNQMMAAGGPSVRAAAQVALDSSDPAALGAFLESGWRQPWEGDQRVRVNQIMATGGTQLRAAGQKALDAGTAEAYQTFLDSGWRTPWQTDQRLRVNQLLAAGGPEVKAAAQRALGIGTASALTQFIDVDWAVATARDEETATISDLVNAATSAGQQAAQETDAAKEAGERAARAAEEARKSAQAAAQATAAAKNDATAAAVAAKQAAVAAGNAARAARAAVSAAQDAAHAARQASNAAARAAWAAAMAGKAASAAYRAASNAATDATKAADARKAAEAANLIADKAADSAVAAEQAGTAARKAGTAAQAAANAGTAANAAAAAALESGDYAVQAGADASEARAAAGKARAAANRATRAAQSAVKFAAAAATAADASRAAALRAADNARAAARAANEAADHAGDAAVAAAQATAHANAASAAALAASDAANQAKVVYDAARTADADRIQITFEQADETAIDASAAEAQQQERARRDADQAAQRGAETNRLIAEAVNPATPAATAVLAARKVALTLLSATGTWSREAAKQALSGDDDMAMNFVRTDLAVAAGQDDRITAGTIAVNGDTAGLRQAAQTALAGTDADVARFLASKDYPGRVIDDRLKVNQILATARAAGHGTVVQRAQAALDSNDGAQLRQVIDRGQYDALAADDRIAINRILSDPESGPELRAAAQVALDAPKAAAHEFLATGRFSAAQADQDSAKHDAVVSALVAQAFRVATTALQDAQEAQAVAATARRDAQQAATYAQQAVESSNQARGYALQAKASADSATASAARAAAAAATARQAAASANASAESAAVSAAQATLSEQQAVSSAARAYRSASEAMASAVQAGKDRDAAIAAANAAIRAYVDKAQGEYEETVRQRDEQCATDFENNPAGYRLCSYLITNPVNDFAKMLYREWKNGPTCEKLHPQVRLDYQPNTSSGYTSCVANGPGDGWEVKALGYTAGLELLGEGIQYLADKYHLNPTLVAGGIGILLGVGLAALPELTISCSAVCMVALDATTPLIAPSLIGALDTSTFLTLYGIRAGGVVTTVGGTVAGLEAARFAGFLEREAIAAKVYDSAIERLVRQFKGCVNSFAPGTRVLMADGSNKPIADVAKGDQVLSTDPAVGGVTPDTVTATHRNLDVAMTDLLVTGADGRSETIHTTDGHPFWVPSAHKWIDAGLLMPGTDLASPSGGAARVAQVTRFAAAESMYNLTVSRNHTYYVLAGTTPVLVHNTPGCEVVEYVNTYGGREGGILAKMDENGIVSFAVETGPTTPGGAQMFADMMSFFGPSNVTAIEAKWIPAMPSNLNTFNKLTGQGWSSESAAVETYTGKMATRNGFTKVTVQRLVGSPGKYTDVELKFGR</sequence>
<dbReference type="InterPro" id="IPR030934">
    <property type="entry name" value="Intein_C"/>
</dbReference>
<feature type="region of interest" description="Disordered" evidence="1">
    <location>
        <begin position="230"/>
        <end position="256"/>
    </location>
</feature>
<feature type="domain" description="Hint" evidence="2">
    <location>
        <begin position="1155"/>
        <end position="1256"/>
    </location>
</feature>
<name>A0A7Y9X664_9ACTN</name>
<evidence type="ECO:0000313" key="3">
    <source>
        <dbReference type="EMBL" id="NYH44580.1"/>
    </source>
</evidence>
<gene>
    <name evidence="3" type="ORF">HNR22_004307</name>
</gene>
<dbReference type="RefSeq" id="WP_179781842.1">
    <property type="nucleotide sequence ID" value="NZ_JACCHK010000001.1"/>
</dbReference>
<dbReference type="Proteomes" id="UP000523545">
    <property type="component" value="Unassembled WGS sequence"/>
</dbReference>